<dbReference type="Pfam" id="PF13445">
    <property type="entry name" value="zf-RING_UBOX"/>
    <property type="match status" value="1"/>
</dbReference>
<evidence type="ECO:0000313" key="9">
    <source>
        <dbReference type="Proteomes" id="UP000250235"/>
    </source>
</evidence>
<dbReference type="Pfam" id="PF00569">
    <property type="entry name" value="ZZ"/>
    <property type="match status" value="1"/>
</dbReference>
<dbReference type="AlphaFoldDB" id="A0A2Z7DB07"/>
<organism evidence="8 9">
    <name type="scientific">Dorcoceras hygrometricum</name>
    <dbReference type="NCBI Taxonomy" id="472368"/>
    <lineage>
        <taxon>Eukaryota</taxon>
        <taxon>Viridiplantae</taxon>
        <taxon>Streptophyta</taxon>
        <taxon>Embryophyta</taxon>
        <taxon>Tracheophyta</taxon>
        <taxon>Spermatophyta</taxon>
        <taxon>Magnoliopsida</taxon>
        <taxon>eudicotyledons</taxon>
        <taxon>Gunneridae</taxon>
        <taxon>Pentapetalae</taxon>
        <taxon>asterids</taxon>
        <taxon>lamiids</taxon>
        <taxon>Lamiales</taxon>
        <taxon>Gesneriaceae</taxon>
        <taxon>Didymocarpoideae</taxon>
        <taxon>Trichosporeae</taxon>
        <taxon>Loxocarpinae</taxon>
        <taxon>Dorcoceras</taxon>
    </lineage>
</organism>
<dbReference type="GO" id="GO:0008270">
    <property type="term" value="F:zinc ion binding"/>
    <property type="evidence" value="ECO:0007669"/>
    <property type="project" value="UniProtKB-KW"/>
</dbReference>
<dbReference type="FunFam" id="3.30.60.90:FF:000014">
    <property type="entry name" value="E3 ubiquitin-protein ligase PRT1"/>
    <property type="match status" value="1"/>
</dbReference>
<reference evidence="8 9" key="1">
    <citation type="journal article" date="2015" name="Proc. Natl. Acad. Sci. U.S.A.">
        <title>The resurrection genome of Boea hygrometrica: A blueprint for survival of dehydration.</title>
        <authorList>
            <person name="Xiao L."/>
            <person name="Yang G."/>
            <person name="Zhang L."/>
            <person name="Yang X."/>
            <person name="Zhao S."/>
            <person name="Ji Z."/>
            <person name="Zhou Q."/>
            <person name="Hu M."/>
            <person name="Wang Y."/>
            <person name="Chen M."/>
            <person name="Xu Y."/>
            <person name="Jin H."/>
            <person name="Xiao X."/>
            <person name="Hu G."/>
            <person name="Bao F."/>
            <person name="Hu Y."/>
            <person name="Wan P."/>
            <person name="Li L."/>
            <person name="Deng X."/>
            <person name="Kuang T."/>
            <person name="Xiang C."/>
            <person name="Zhu J.K."/>
            <person name="Oliver M.J."/>
            <person name="He Y."/>
        </authorList>
    </citation>
    <scope>NUCLEOTIDE SEQUENCE [LARGE SCALE GENOMIC DNA]</scope>
    <source>
        <strain evidence="9">cv. XS01</strain>
    </source>
</reference>
<dbReference type="InterPro" id="IPR000433">
    <property type="entry name" value="Znf_ZZ"/>
</dbReference>
<feature type="domain" description="RING-type" evidence="6">
    <location>
        <begin position="189"/>
        <end position="227"/>
    </location>
</feature>
<dbReference type="PROSITE" id="PS01357">
    <property type="entry name" value="ZF_ZZ_1"/>
    <property type="match status" value="1"/>
</dbReference>
<feature type="domain" description="ZZ-type" evidence="7">
    <location>
        <begin position="303"/>
        <end position="367"/>
    </location>
</feature>
<keyword evidence="1" id="KW-0479">Metal-binding</keyword>
<dbReference type="SMART" id="SM00184">
    <property type="entry name" value="RING"/>
    <property type="match status" value="2"/>
</dbReference>
<keyword evidence="2 4" id="KW-0863">Zinc-finger</keyword>
<gene>
    <name evidence="8" type="ORF">F511_08335</name>
</gene>
<feature type="non-terminal residue" evidence="8">
    <location>
        <position position="1"/>
    </location>
</feature>
<dbReference type="PROSITE" id="PS50089">
    <property type="entry name" value="ZF_RING_2"/>
    <property type="match status" value="2"/>
</dbReference>
<dbReference type="Gene3D" id="3.30.60.90">
    <property type="match status" value="1"/>
</dbReference>
<evidence type="ECO:0000259" key="7">
    <source>
        <dbReference type="PROSITE" id="PS50135"/>
    </source>
</evidence>
<evidence type="ECO:0000256" key="4">
    <source>
        <dbReference type="PROSITE-ProRule" id="PRU00228"/>
    </source>
</evidence>
<dbReference type="GO" id="GO:0043161">
    <property type="term" value="P:proteasome-mediated ubiquitin-dependent protein catabolic process"/>
    <property type="evidence" value="ECO:0007669"/>
    <property type="project" value="TreeGrafter"/>
</dbReference>
<keyword evidence="9" id="KW-1185">Reference proteome</keyword>
<dbReference type="InterPro" id="IPR017907">
    <property type="entry name" value="Znf_RING_CS"/>
</dbReference>
<dbReference type="PANTHER" id="PTHR15898">
    <property type="entry name" value="BIFUNCTIONAL APOPTOSIS REGULATOR"/>
    <property type="match status" value="1"/>
</dbReference>
<dbReference type="InterPro" id="IPR013083">
    <property type="entry name" value="Znf_RING/FYVE/PHD"/>
</dbReference>
<dbReference type="GO" id="GO:0061630">
    <property type="term" value="F:ubiquitin protein ligase activity"/>
    <property type="evidence" value="ECO:0007669"/>
    <property type="project" value="TreeGrafter"/>
</dbReference>
<evidence type="ECO:0008006" key="10">
    <source>
        <dbReference type="Google" id="ProtNLM"/>
    </source>
</evidence>
<evidence type="ECO:0000256" key="2">
    <source>
        <dbReference type="ARBA" id="ARBA00022771"/>
    </source>
</evidence>
<feature type="region of interest" description="Disordered" evidence="5">
    <location>
        <begin position="397"/>
        <end position="436"/>
    </location>
</feature>
<evidence type="ECO:0000259" key="6">
    <source>
        <dbReference type="PROSITE" id="PS50089"/>
    </source>
</evidence>
<dbReference type="SMART" id="SM00291">
    <property type="entry name" value="ZnF_ZZ"/>
    <property type="match status" value="1"/>
</dbReference>
<feature type="domain" description="RING-type" evidence="6">
    <location>
        <begin position="6"/>
        <end position="43"/>
    </location>
</feature>
<dbReference type="InterPro" id="IPR001841">
    <property type="entry name" value="Znf_RING"/>
</dbReference>
<feature type="compositionally biased region" description="Basic and acidic residues" evidence="5">
    <location>
        <begin position="422"/>
        <end position="436"/>
    </location>
</feature>
<feature type="compositionally biased region" description="Polar residues" evidence="5">
    <location>
        <begin position="397"/>
        <end position="407"/>
    </location>
</feature>
<evidence type="ECO:0000313" key="8">
    <source>
        <dbReference type="EMBL" id="KZV56437.1"/>
    </source>
</evidence>
<accession>A0A2Z7DB07</accession>
<dbReference type="Gene3D" id="3.30.40.10">
    <property type="entry name" value="Zinc/RING finger domain, C3HC4 (zinc finger)"/>
    <property type="match status" value="2"/>
</dbReference>
<dbReference type="Proteomes" id="UP000250235">
    <property type="component" value="Unassembled WGS sequence"/>
</dbReference>
<name>A0A2Z7DB07_9LAMI</name>
<evidence type="ECO:0000256" key="1">
    <source>
        <dbReference type="ARBA" id="ARBA00022723"/>
    </source>
</evidence>
<dbReference type="PROSITE" id="PS50135">
    <property type="entry name" value="ZF_ZZ_2"/>
    <property type="match status" value="1"/>
</dbReference>
<dbReference type="InterPro" id="IPR043145">
    <property type="entry name" value="Znf_ZZ_sf"/>
</dbReference>
<proteinExistence type="predicted"/>
<dbReference type="PANTHER" id="PTHR15898:SF13">
    <property type="entry name" value="BIFUNCTIONAL APOPTOSIS REGULATOR"/>
    <property type="match status" value="1"/>
</dbReference>
<evidence type="ECO:0000256" key="3">
    <source>
        <dbReference type="ARBA" id="ARBA00022833"/>
    </source>
</evidence>
<sequence>FLMFFCRDVLYKPVVLACGHISCFWCIHKSMSGLHKSRCPICRNRYYHFPSICQTLHLMLLKMYPVAYEKRGKQILEDEKLMGCFSPQLIVPADNLQTADPVIESTASLQPCISQADPSLNPRFIGKDEIPGRMELVRPVHPETGISNLPAHGENTLTTNVISVEDKNMNPGNSDLRTWNPVSADEVLCGSCKHVLFRPAVLNCGHVFCRCCISPRTNEILTCEVCQNPHPGNIPNVCLEFDRFLEEQFPKEYGLRKGLQMKQEQFSCDTQSACSSEAEKNIHFPFSSGEDPLPLWDASSKVHIGVGCDACGMYPIIGDRYKCKDCVEEIGYDLCQTCHSTSSKLQGRFNQQHTSDHKFEILKSSAVHEMMLRLLRGQLQAISAFSDALRDDVGVSGNTTQVSVNTNEDAENDTLVTSSETEENHDGGEHHSRANL</sequence>
<dbReference type="SUPFAM" id="SSF57850">
    <property type="entry name" value="RING/U-box"/>
    <property type="match status" value="3"/>
</dbReference>
<dbReference type="EMBL" id="KQ988199">
    <property type="protein sequence ID" value="KZV56437.1"/>
    <property type="molecule type" value="Genomic_DNA"/>
</dbReference>
<protein>
    <recommendedName>
        <fullName evidence="10">E3 ubiquitin-protein ligase PRT1</fullName>
    </recommendedName>
</protein>
<dbReference type="InterPro" id="IPR027370">
    <property type="entry name" value="Znf-RING_euk"/>
</dbReference>
<dbReference type="FunFam" id="3.30.40.10:FF:000489">
    <property type="entry name" value="E3 ubiquitin-protein ligase PRT1"/>
    <property type="match status" value="1"/>
</dbReference>
<evidence type="ECO:0000256" key="5">
    <source>
        <dbReference type="SAM" id="MobiDB-lite"/>
    </source>
</evidence>
<dbReference type="OrthoDB" id="6270329at2759"/>
<keyword evidence="3" id="KW-0862">Zinc</keyword>
<dbReference type="PROSITE" id="PS00518">
    <property type="entry name" value="ZF_RING_1"/>
    <property type="match status" value="1"/>
</dbReference>